<accession>A0A0S4FP58</accession>
<protein>
    <submittedName>
        <fullName evidence="4">Uncharacterized protein</fullName>
    </submittedName>
</protein>
<proteinExistence type="predicted"/>
<evidence type="ECO:0000313" key="5">
    <source>
        <dbReference type="Proteomes" id="UP000062768"/>
    </source>
</evidence>
<dbReference type="PATRIC" id="fig|2162.10.peg.1207"/>
<keyword evidence="3" id="KW-0175">Coiled coil</keyword>
<name>A0A0S4FP58_METFO</name>
<dbReference type="GO" id="GO:0003677">
    <property type="term" value="F:DNA binding"/>
    <property type="evidence" value="ECO:0007669"/>
    <property type="project" value="UniProtKB-KW"/>
</dbReference>
<dbReference type="SUPFAM" id="SSF116734">
    <property type="entry name" value="DNA methylase specificity domain"/>
    <property type="match status" value="1"/>
</dbReference>
<keyword evidence="2" id="KW-0238">DNA-binding</keyword>
<dbReference type="Gene3D" id="1.10.287.1490">
    <property type="match status" value="1"/>
</dbReference>
<gene>
    <name evidence="4" type="ORF">MB9_1154</name>
</gene>
<reference evidence="4" key="1">
    <citation type="submission" date="2014-09" db="EMBL/GenBank/DDBJ databases">
        <authorList>
            <person name="Wibberg D."/>
        </authorList>
    </citation>
    <scope>NUCLEOTIDE SEQUENCE [LARGE SCALE GENOMIC DNA]</scope>
    <source>
        <strain evidence="4">Mb9</strain>
    </source>
</reference>
<dbReference type="AlphaFoldDB" id="A0A0S4FP58"/>
<dbReference type="Gene3D" id="3.90.220.20">
    <property type="entry name" value="DNA methylase specificity domains"/>
    <property type="match status" value="1"/>
</dbReference>
<evidence type="ECO:0000313" key="4">
    <source>
        <dbReference type="EMBL" id="CEL24792.1"/>
    </source>
</evidence>
<feature type="coiled-coil region" evidence="3">
    <location>
        <begin position="28"/>
        <end position="117"/>
    </location>
</feature>
<evidence type="ECO:0000256" key="3">
    <source>
        <dbReference type="SAM" id="Coils"/>
    </source>
</evidence>
<dbReference type="Proteomes" id="UP000062768">
    <property type="component" value="Chromosome I"/>
</dbReference>
<evidence type="ECO:0000256" key="1">
    <source>
        <dbReference type="ARBA" id="ARBA00022747"/>
    </source>
</evidence>
<evidence type="ECO:0000256" key="2">
    <source>
        <dbReference type="ARBA" id="ARBA00023125"/>
    </source>
</evidence>
<dbReference type="EMBL" id="LN734822">
    <property type="protein sequence ID" value="CEL24792.1"/>
    <property type="molecule type" value="Genomic_DNA"/>
</dbReference>
<dbReference type="InterPro" id="IPR044946">
    <property type="entry name" value="Restrct_endonuc_typeI_TRD_sf"/>
</dbReference>
<keyword evidence="5" id="KW-1185">Reference proteome</keyword>
<organism evidence="4 5">
    <name type="scientific">Methanobacterium formicicum</name>
    <dbReference type="NCBI Taxonomy" id="2162"/>
    <lineage>
        <taxon>Archaea</taxon>
        <taxon>Methanobacteriati</taxon>
        <taxon>Methanobacteriota</taxon>
        <taxon>Methanomada group</taxon>
        <taxon>Methanobacteria</taxon>
        <taxon>Methanobacteriales</taxon>
        <taxon>Methanobacteriaceae</taxon>
        <taxon>Methanobacterium</taxon>
    </lineage>
</organism>
<dbReference type="GO" id="GO:0009307">
    <property type="term" value="P:DNA restriction-modification system"/>
    <property type="evidence" value="ECO:0007669"/>
    <property type="project" value="UniProtKB-KW"/>
</dbReference>
<dbReference type="GeneID" id="26739404"/>
<sequence>MNKLDETDKHQEIVSKTIKEFQKRDELLNEYSKQFSEITSVISDLESELIVWQKEKEDLQKNPVNQEEVETWQNQINSIENNIKDKRKELETLQEDIDEFNLEVDDLSGKIAIIESEQIEYIINTLQDQQGLSDNHWERLISDLNLLKDLWKVQGKDYDLNKFVKFFKSKNIEIDFKLLNELFDESIEFFIPSIVTEFLNSYLADFNFKNIADANCQIGSLLFQIELSENTNLTAFVDKSEDEEVINLIHSNKNVNFEINLDEFQENSENQFDIVFGITNNTQNELINWDDISDNKENISFLRVASKLSKEGIAFCILNPELRLNWEDTSIFSNLGKYDLYINAIIRLSSEIFPKKDSTRTLLLIKKNKPETIFVGELNNSSKEILLENIKKRKSGKIPQHGILTDIESFYSFSNLLAKTESEYFASATGLEPLKFKDIVNYVFSSNKFSETSEDFNYIFLPVVSNANAVLSSQEFKLKPENYFQIFFDPEKVLADYAARFYNTKLGKKIRESISTVTSIPRINKKSLLESELYLPNLDNQIDIVSVDSLITELTTRANSNKLKLWNSPLKVADIQKEINDMDDGKSEEKFEQWIESLPYPLASILWCSVTNPIYERKVKYLLHFFEAFSEFNMALLLSGLSSDEKFFQTEVTRCFRDDSRFRNWYFKPTFGNWYKFGSCLSKTVRRLLEENKHKCLEVFGNPDPEFLLKIAHKDLVTIFEEVSNYRNQWEGHGPVVSEKEYQNRYKILRSVLSRVYQILSDAYENTFLILPLQSSFEDGVHNYSIRRYMSTRAPFKPDNIETVKLMDKSKIYLAHENQRKPVELLPFVINLDGACYFYNGRDYESGQARYVSYHYHKKPEIHLPMDGLNQVISLLKP</sequence>
<dbReference type="RefSeq" id="WP_060537634.1">
    <property type="nucleotide sequence ID" value="NZ_LN734822.1"/>
</dbReference>
<keyword evidence="1" id="KW-0680">Restriction system</keyword>